<dbReference type="InterPro" id="IPR002078">
    <property type="entry name" value="Sigma_54_int"/>
</dbReference>
<dbReference type="PANTHER" id="PTHR32071">
    <property type="entry name" value="TRANSCRIPTIONAL REGULATORY PROTEIN"/>
    <property type="match status" value="1"/>
</dbReference>
<sequence length="607" mass="67612">MKTADCMTHTFVALRPTDTVQAVLTQFLKHRLDIACVLTPDGKLEGIVTKYVIYRLLLEGGILNTPIAPCLIREVVTVNLNTPLTETRDILLSNNVAHAVVVDDEGIVHGVVAKGDLIQGFLMATEQLANHVQCLIEHLDDAVVAIDRNHRIHTFNSPAERLFQQPQFAVLDQTVESMLPQVGEDMIYALHAHAPLASKKILLPETVALASFAPVVYRDQVIGSIAILKDLSAYEKMAHELETTKKLERMLESAIDGKYLHAFTHGTALDRIVTRNGEMELLKKQAYLAAQTLSTVLITGESGTGKELFAQAIHEISGRPGKYVKVNCAAIPVEMLESEFFGYADGAFTGARKGGKPGKFELADGGTLFLDEIGDMPLSLQAKLLRVLQEKEFERLGDTRTRQVNVRIVAATNKRLEDLIREGRFREDLYYRLHVIHLEIPPLRNRPEDLPPLCEELIRKLNQRIGKKVVGITPAAIEILKKYDWPGNVRELENVLERAMNLESSEWIEVHHLPSGLLSARRNNVFAGTLSVGNMPAGTFPKGDIPDGPLQMEKRDLLEAAEKNLIVQVLKESGGNRSLAAKQLGISRSTLYQKMRRYGIEEKVDYR</sequence>
<evidence type="ECO:0000256" key="2">
    <source>
        <dbReference type="ARBA" id="ARBA00022840"/>
    </source>
</evidence>
<feature type="domain" description="CBS" evidence="8">
    <location>
        <begin position="7"/>
        <end position="67"/>
    </location>
</feature>
<dbReference type="PRINTS" id="PR01590">
    <property type="entry name" value="HTHFIS"/>
</dbReference>
<evidence type="ECO:0000256" key="3">
    <source>
        <dbReference type="ARBA" id="ARBA00023015"/>
    </source>
</evidence>
<dbReference type="RefSeq" id="WP_096182061.1">
    <property type="nucleotide sequence ID" value="NZ_BDUF01000056.1"/>
</dbReference>
<dbReference type="Gene3D" id="3.30.450.20">
    <property type="entry name" value="PAS domain"/>
    <property type="match status" value="1"/>
</dbReference>
<dbReference type="CDD" id="cd00009">
    <property type="entry name" value="AAA"/>
    <property type="match status" value="1"/>
</dbReference>
<dbReference type="InterPro" id="IPR000014">
    <property type="entry name" value="PAS"/>
</dbReference>
<keyword evidence="5" id="KW-0804">Transcription</keyword>
<keyword evidence="3" id="KW-0805">Transcription regulation</keyword>
<dbReference type="InterPro" id="IPR025943">
    <property type="entry name" value="Sigma_54_int_dom_ATP-bd_2"/>
</dbReference>
<evidence type="ECO:0000256" key="5">
    <source>
        <dbReference type="ARBA" id="ARBA00023163"/>
    </source>
</evidence>
<keyword evidence="10" id="KW-1185">Reference proteome</keyword>
<dbReference type="Gene3D" id="3.40.50.300">
    <property type="entry name" value="P-loop containing nucleotide triphosphate hydrolases"/>
    <property type="match status" value="1"/>
</dbReference>
<feature type="domain" description="Sigma-54 factor interaction" evidence="7">
    <location>
        <begin position="272"/>
        <end position="501"/>
    </location>
</feature>
<dbReference type="Gene3D" id="1.10.8.60">
    <property type="match status" value="1"/>
</dbReference>
<dbReference type="InterPro" id="IPR000644">
    <property type="entry name" value="CBS_dom"/>
</dbReference>
<evidence type="ECO:0000259" key="8">
    <source>
        <dbReference type="PROSITE" id="PS51371"/>
    </source>
</evidence>
<dbReference type="SUPFAM" id="SSF46689">
    <property type="entry name" value="Homeodomain-like"/>
    <property type="match status" value="1"/>
</dbReference>
<evidence type="ECO:0000256" key="6">
    <source>
        <dbReference type="PROSITE-ProRule" id="PRU00703"/>
    </source>
</evidence>
<dbReference type="Pfam" id="PF25601">
    <property type="entry name" value="AAA_lid_14"/>
    <property type="match status" value="1"/>
</dbReference>
<evidence type="ECO:0000256" key="1">
    <source>
        <dbReference type="ARBA" id="ARBA00022741"/>
    </source>
</evidence>
<dbReference type="EMBL" id="BDUF01000056">
    <property type="protein sequence ID" value="GAX90337.1"/>
    <property type="molecule type" value="Genomic_DNA"/>
</dbReference>
<dbReference type="InterPro" id="IPR025944">
    <property type="entry name" value="Sigma_54_int_dom_CS"/>
</dbReference>
<keyword evidence="4" id="KW-0238">DNA-binding</keyword>
<dbReference type="OrthoDB" id="9771372at2"/>
<evidence type="ECO:0000256" key="4">
    <source>
        <dbReference type="ARBA" id="ARBA00023125"/>
    </source>
</evidence>
<dbReference type="SUPFAM" id="SSF52540">
    <property type="entry name" value="P-loop containing nucleoside triphosphate hydrolases"/>
    <property type="match status" value="1"/>
</dbReference>
<dbReference type="PROSITE" id="PS51371">
    <property type="entry name" value="CBS"/>
    <property type="match status" value="2"/>
</dbReference>
<dbReference type="SMART" id="SM00382">
    <property type="entry name" value="AAA"/>
    <property type="match status" value="1"/>
</dbReference>
<reference evidence="10" key="1">
    <citation type="submission" date="2017-07" db="EMBL/GenBank/DDBJ databases">
        <title>Draft genome sequence of Effusibacillus lacus strain skLN1.</title>
        <authorList>
            <person name="Watanabe M."/>
            <person name="Kojima H."/>
            <person name="Fukui M."/>
        </authorList>
    </citation>
    <scope>NUCLEOTIDE SEQUENCE [LARGE SCALE GENOMIC DNA]</scope>
    <source>
        <strain evidence="10">skLN1</strain>
    </source>
</reference>
<comment type="caution">
    <text evidence="9">The sequence shown here is derived from an EMBL/GenBank/DDBJ whole genome shotgun (WGS) entry which is preliminary data.</text>
</comment>
<dbReference type="InterPro" id="IPR035965">
    <property type="entry name" value="PAS-like_dom_sf"/>
</dbReference>
<dbReference type="Pfam" id="PF00571">
    <property type="entry name" value="CBS"/>
    <property type="match status" value="2"/>
</dbReference>
<dbReference type="GO" id="GO:0043565">
    <property type="term" value="F:sequence-specific DNA binding"/>
    <property type="evidence" value="ECO:0007669"/>
    <property type="project" value="InterPro"/>
</dbReference>
<gene>
    <name evidence="9" type="ORF">EFBL_1963</name>
</gene>
<accession>A0A292YHH6</accession>
<dbReference type="Pfam" id="PF00158">
    <property type="entry name" value="Sigma54_activat"/>
    <property type="match status" value="1"/>
</dbReference>
<dbReference type="InterPro" id="IPR046342">
    <property type="entry name" value="CBS_dom_sf"/>
</dbReference>
<protein>
    <submittedName>
        <fullName evidence="9">Sigma-54-dependent Fis family transcriptional regulator</fullName>
    </submittedName>
</protein>
<keyword evidence="6" id="KW-0129">CBS domain</keyword>
<dbReference type="PROSITE" id="PS50045">
    <property type="entry name" value="SIGMA54_INTERACT_4"/>
    <property type="match status" value="1"/>
</dbReference>
<dbReference type="Gene3D" id="1.10.10.60">
    <property type="entry name" value="Homeodomain-like"/>
    <property type="match status" value="1"/>
</dbReference>
<dbReference type="PROSITE" id="PS00675">
    <property type="entry name" value="SIGMA54_INTERACT_1"/>
    <property type="match status" value="1"/>
</dbReference>
<dbReference type="PANTHER" id="PTHR32071:SF57">
    <property type="entry name" value="C4-DICARBOXYLATE TRANSPORT TRANSCRIPTIONAL REGULATORY PROTEIN DCTD"/>
    <property type="match status" value="1"/>
</dbReference>
<evidence type="ECO:0000259" key="7">
    <source>
        <dbReference type="PROSITE" id="PS50045"/>
    </source>
</evidence>
<dbReference type="InterPro" id="IPR002197">
    <property type="entry name" value="HTH_Fis"/>
</dbReference>
<dbReference type="SUPFAM" id="SSF54631">
    <property type="entry name" value="CBS-domain pair"/>
    <property type="match status" value="1"/>
</dbReference>
<dbReference type="Proteomes" id="UP000217785">
    <property type="component" value="Unassembled WGS sequence"/>
</dbReference>
<dbReference type="InterPro" id="IPR027417">
    <property type="entry name" value="P-loop_NTPase"/>
</dbReference>
<name>A0A292YHH6_9BACL</name>
<organism evidence="9 10">
    <name type="scientific">Effusibacillus lacus</name>
    <dbReference type="NCBI Taxonomy" id="1348429"/>
    <lineage>
        <taxon>Bacteria</taxon>
        <taxon>Bacillati</taxon>
        <taxon>Bacillota</taxon>
        <taxon>Bacilli</taxon>
        <taxon>Bacillales</taxon>
        <taxon>Alicyclobacillaceae</taxon>
        <taxon>Effusibacillus</taxon>
    </lineage>
</organism>
<dbReference type="SUPFAM" id="SSF55785">
    <property type="entry name" value="PYP-like sensor domain (PAS domain)"/>
    <property type="match status" value="1"/>
</dbReference>
<dbReference type="InterPro" id="IPR025662">
    <property type="entry name" value="Sigma_54_int_dom_ATP-bd_1"/>
</dbReference>
<dbReference type="GO" id="GO:0006355">
    <property type="term" value="P:regulation of DNA-templated transcription"/>
    <property type="evidence" value="ECO:0007669"/>
    <property type="project" value="InterPro"/>
</dbReference>
<dbReference type="Gene3D" id="3.10.580.10">
    <property type="entry name" value="CBS-domain"/>
    <property type="match status" value="1"/>
</dbReference>
<dbReference type="PROSITE" id="PS00688">
    <property type="entry name" value="SIGMA54_INTERACT_3"/>
    <property type="match status" value="1"/>
</dbReference>
<dbReference type="Pfam" id="PF02954">
    <property type="entry name" value="HTH_8"/>
    <property type="match status" value="1"/>
</dbReference>
<dbReference type="FunFam" id="3.40.50.300:FF:000006">
    <property type="entry name" value="DNA-binding transcriptional regulator NtrC"/>
    <property type="match status" value="1"/>
</dbReference>
<dbReference type="PROSITE" id="PS00676">
    <property type="entry name" value="SIGMA54_INTERACT_2"/>
    <property type="match status" value="1"/>
</dbReference>
<dbReference type="GO" id="GO:0005524">
    <property type="term" value="F:ATP binding"/>
    <property type="evidence" value="ECO:0007669"/>
    <property type="project" value="UniProtKB-KW"/>
</dbReference>
<dbReference type="SMART" id="SM00116">
    <property type="entry name" value="CBS"/>
    <property type="match status" value="2"/>
</dbReference>
<dbReference type="InterPro" id="IPR003593">
    <property type="entry name" value="AAA+_ATPase"/>
</dbReference>
<proteinExistence type="predicted"/>
<feature type="domain" description="CBS" evidence="8">
    <location>
        <begin position="71"/>
        <end position="127"/>
    </location>
</feature>
<dbReference type="AlphaFoldDB" id="A0A292YHH6"/>
<evidence type="ECO:0000313" key="10">
    <source>
        <dbReference type="Proteomes" id="UP000217785"/>
    </source>
</evidence>
<evidence type="ECO:0000313" key="9">
    <source>
        <dbReference type="EMBL" id="GAX90337.1"/>
    </source>
</evidence>
<dbReference type="InterPro" id="IPR058031">
    <property type="entry name" value="AAA_lid_NorR"/>
</dbReference>
<keyword evidence="2" id="KW-0067">ATP-binding</keyword>
<dbReference type="CDD" id="cd02205">
    <property type="entry name" value="CBS_pair_SF"/>
    <property type="match status" value="1"/>
</dbReference>
<dbReference type="InterPro" id="IPR009057">
    <property type="entry name" value="Homeodomain-like_sf"/>
</dbReference>
<keyword evidence="1" id="KW-0547">Nucleotide-binding</keyword>
<dbReference type="SMART" id="SM00091">
    <property type="entry name" value="PAS"/>
    <property type="match status" value="1"/>
</dbReference>